<dbReference type="Gene3D" id="4.10.1000.40">
    <property type="match status" value="1"/>
</dbReference>
<organism evidence="1">
    <name type="scientific">viral metagenome</name>
    <dbReference type="NCBI Taxonomy" id="1070528"/>
    <lineage>
        <taxon>unclassified sequences</taxon>
        <taxon>metagenomes</taxon>
        <taxon>organismal metagenomes</taxon>
    </lineage>
</organism>
<protein>
    <submittedName>
        <fullName evidence="1">Uncharacterized protein</fullName>
    </submittedName>
</protein>
<evidence type="ECO:0000313" key="1">
    <source>
        <dbReference type="EMBL" id="QHT01013.1"/>
    </source>
</evidence>
<sequence length="361" mass="41080">MAHQSVLVTNTHMNPKIVPQEEILAISDFLSQNDVPAKSRITYTVESHGCNIKFDNKVVQVTYFNNKINCVWEDGIIVQEKFENLLMILIEIITKGTLINHCLETCQNYYCTSIHPPTRQQICKNLQCAEDKCFKIHADGRERCMRGWDCLFKGCHLFHPVERKIDFPGDNISTNPFLSAVPSISNNPFLSVPVAAPNNPFFASPQNPFLVPRTPSPPMYAPVPQRTILADDLKHETPLVPIRNSSTNVPIQKPVETVVFPVNQKPVETVSIKVPTEKIVAPNENAQLCKCKDEKCIQKHMPWCKYDVSCRGYNGSCKFRHHEKVICRCDDESCVKVHVPWCRYGDKCKNPSCTYRHTIAK</sequence>
<reference evidence="1" key="1">
    <citation type="journal article" date="2020" name="Nature">
        <title>Giant virus diversity and host interactions through global metagenomics.</title>
        <authorList>
            <person name="Schulz F."/>
            <person name="Roux S."/>
            <person name="Paez-Espino D."/>
            <person name="Jungbluth S."/>
            <person name="Walsh D.A."/>
            <person name="Denef V.J."/>
            <person name="McMahon K.D."/>
            <person name="Konstantinidis K.T."/>
            <person name="Eloe-Fadrosh E.A."/>
            <person name="Kyrpides N.C."/>
            <person name="Woyke T."/>
        </authorList>
    </citation>
    <scope>NUCLEOTIDE SEQUENCE</scope>
    <source>
        <strain evidence="1">GVMAG-M-3300020192-26</strain>
    </source>
</reference>
<accession>A0A6C0C9L4</accession>
<name>A0A6C0C9L4_9ZZZZ</name>
<dbReference type="EMBL" id="MN739362">
    <property type="protein sequence ID" value="QHT01013.1"/>
    <property type="molecule type" value="Genomic_DNA"/>
</dbReference>
<proteinExistence type="predicted"/>
<dbReference type="AlphaFoldDB" id="A0A6C0C9L4"/>